<evidence type="ECO:0000313" key="10">
    <source>
        <dbReference type="Proteomes" id="UP000003416"/>
    </source>
</evidence>
<sequence>MLPKNNLIIKLTDRLFNVLNEKSGIESIHIVIQIAYLLLLKRENPNLWKQIKQQGHSPAIDEIREQIVHIQQQTADSYNLPRYIIQDFEFKINRIEIVSECVDIINSIYKETENLGSSLNGTITYYDIDSAIFDDLYEKIMKKPEKFQNLYIPRHIRYLMASLTQINYSDRIYDPMCGNGGLLLSVYERIMIKEYESQNQDVIDTDNDGFSTLRYSLMANLPSPDTLNGSDPNPQQLLLSALSFQLRGIKKANLQPNNFIQDNISEHFDVIIANPPFGQKFNKPHQINEVVIKNAEIVFIDKIADTLSPTGRATIIVSEGFLSNTNSQHMQCRKKLFTQYRLEGVISLPSGIFLNTQAKSSILILSKDEHNNRPDVWFYELQNDGYTNDRAKRRTKEFPLPEVVKAFRERLYNSQNKRTETCFFVSFEEIQRNDYNLSYSRYKQFNYERQDHGDVCEMMQEIIHNERDIQNILNELESTFIWKK</sequence>
<keyword evidence="6" id="KW-0680">Restriction system</keyword>
<gene>
    <name evidence="9" type="ORF">HMPREF9446_02568</name>
</gene>
<evidence type="ECO:0000313" key="9">
    <source>
        <dbReference type="EMBL" id="EGF55874.1"/>
    </source>
</evidence>
<dbReference type="GO" id="GO:0032259">
    <property type="term" value="P:methylation"/>
    <property type="evidence" value="ECO:0007669"/>
    <property type="project" value="UniProtKB-KW"/>
</dbReference>
<dbReference type="eggNOG" id="COG0286">
    <property type="taxonomic scope" value="Bacteria"/>
</dbReference>
<dbReference type="InterPro" id="IPR003356">
    <property type="entry name" value="DNA_methylase_A-5"/>
</dbReference>
<proteinExistence type="inferred from homology"/>
<evidence type="ECO:0000256" key="2">
    <source>
        <dbReference type="ARBA" id="ARBA00011900"/>
    </source>
</evidence>
<evidence type="ECO:0000256" key="4">
    <source>
        <dbReference type="ARBA" id="ARBA00022679"/>
    </source>
</evidence>
<protein>
    <recommendedName>
        <fullName evidence="2">site-specific DNA-methyltransferase (adenine-specific)</fullName>
        <ecNumber evidence="2">2.1.1.72</ecNumber>
    </recommendedName>
</protein>
<dbReference type="RefSeq" id="WP_009125820.1">
    <property type="nucleotide sequence ID" value="NZ_GL882646.1"/>
</dbReference>
<evidence type="ECO:0000256" key="1">
    <source>
        <dbReference type="ARBA" id="ARBA00006594"/>
    </source>
</evidence>
<evidence type="ECO:0000256" key="7">
    <source>
        <dbReference type="ARBA" id="ARBA00047942"/>
    </source>
</evidence>
<dbReference type="GO" id="GO:0009307">
    <property type="term" value="P:DNA restriction-modification system"/>
    <property type="evidence" value="ECO:0007669"/>
    <property type="project" value="UniProtKB-KW"/>
</dbReference>
<keyword evidence="4" id="KW-0808">Transferase</keyword>
<keyword evidence="10" id="KW-1185">Reference proteome</keyword>
<reference evidence="9 10" key="1">
    <citation type="submission" date="2011-02" db="EMBL/GenBank/DDBJ databases">
        <authorList>
            <person name="Weinstock G."/>
            <person name="Sodergren E."/>
            <person name="Clifton S."/>
            <person name="Fulton L."/>
            <person name="Fulton B."/>
            <person name="Courtney L."/>
            <person name="Fronick C."/>
            <person name="Harrison M."/>
            <person name="Strong C."/>
            <person name="Farmer C."/>
            <person name="Delahaunty K."/>
            <person name="Markovic C."/>
            <person name="Hall O."/>
            <person name="Minx P."/>
            <person name="Tomlinson C."/>
            <person name="Mitreva M."/>
            <person name="Hou S."/>
            <person name="Chen J."/>
            <person name="Wollam A."/>
            <person name="Pepin K.H."/>
            <person name="Johnson M."/>
            <person name="Bhonagiri V."/>
            <person name="Zhang X."/>
            <person name="Suruliraj S."/>
            <person name="Warren W."/>
            <person name="Chinwalla A."/>
            <person name="Mardis E.R."/>
            <person name="Wilson R.K."/>
        </authorList>
    </citation>
    <scope>NUCLEOTIDE SEQUENCE [LARGE SCALE GENOMIC DNA]</scope>
    <source>
        <strain evidence="9 10">YIT 12057</strain>
    </source>
</reference>
<dbReference type="AlphaFoldDB" id="F3PUZ4"/>
<dbReference type="PROSITE" id="PS00092">
    <property type="entry name" value="N6_MTASE"/>
    <property type="match status" value="1"/>
</dbReference>
<dbReference type="GO" id="GO:0009007">
    <property type="term" value="F:site-specific DNA-methyltransferase (adenine-specific) activity"/>
    <property type="evidence" value="ECO:0007669"/>
    <property type="project" value="UniProtKB-EC"/>
</dbReference>
<evidence type="ECO:0000256" key="6">
    <source>
        <dbReference type="ARBA" id="ARBA00022747"/>
    </source>
</evidence>
<dbReference type="GO" id="GO:0008170">
    <property type="term" value="F:N-methyltransferase activity"/>
    <property type="evidence" value="ECO:0007669"/>
    <property type="project" value="InterPro"/>
</dbReference>
<evidence type="ECO:0000259" key="8">
    <source>
        <dbReference type="Pfam" id="PF02384"/>
    </source>
</evidence>
<dbReference type="STRING" id="763034.HMPREF9446_02568"/>
<dbReference type="EC" id="2.1.1.72" evidence="2"/>
<dbReference type="Pfam" id="PF02384">
    <property type="entry name" value="N6_Mtase"/>
    <property type="match status" value="1"/>
</dbReference>
<dbReference type="InterPro" id="IPR029063">
    <property type="entry name" value="SAM-dependent_MTases_sf"/>
</dbReference>
<evidence type="ECO:0000256" key="5">
    <source>
        <dbReference type="ARBA" id="ARBA00022691"/>
    </source>
</evidence>
<comment type="caution">
    <text evidence="9">The sequence shown here is derived from an EMBL/GenBank/DDBJ whole genome shotgun (WGS) entry which is preliminary data.</text>
</comment>
<dbReference type="GO" id="GO:0003677">
    <property type="term" value="F:DNA binding"/>
    <property type="evidence" value="ECO:0007669"/>
    <property type="project" value="InterPro"/>
</dbReference>
<dbReference type="HOGENOM" id="CLU_563439_0_0_10"/>
<dbReference type="PANTHER" id="PTHR42933:SF3">
    <property type="entry name" value="TYPE I RESTRICTION ENZYME MJAVIII METHYLASE SUBUNIT"/>
    <property type="match status" value="1"/>
</dbReference>
<name>F3PUZ4_9BACE</name>
<organism evidence="9 10">
    <name type="scientific">Bacteroides fluxus YIT 12057</name>
    <dbReference type="NCBI Taxonomy" id="763034"/>
    <lineage>
        <taxon>Bacteria</taxon>
        <taxon>Pseudomonadati</taxon>
        <taxon>Bacteroidota</taxon>
        <taxon>Bacteroidia</taxon>
        <taxon>Bacteroidales</taxon>
        <taxon>Bacteroidaceae</taxon>
        <taxon>Bacteroides</taxon>
    </lineage>
</organism>
<dbReference type="Gene3D" id="3.40.50.150">
    <property type="entry name" value="Vaccinia Virus protein VP39"/>
    <property type="match status" value="1"/>
</dbReference>
<dbReference type="InterPro" id="IPR002052">
    <property type="entry name" value="DNA_methylase_N6_adenine_CS"/>
</dbReference>
<accession>F3PUZ4</accession>
<feature type="domain" description="DNA methylase adenine-specific" evidence="8">
    <location>
        <begin position="131"/>
        <end position="449"/>
    </location>
</feature>
<dbReference type="PRINTS" id="PR00507">
    <property type="entry name" value="N12N6MTFRASE"/>
</dbReference>
<comment type="catalytic activity">
    <reaction evidence="7">
        <text>a 2'-deoxyadenosine in DNA + S-adenosyl-L-methionine = an N(6)-methyl-2'-deoxyadenosine in DNA + S-adenosyl-L-homocysteine + H(+)</text>
        <dbReference type="Rhea" id="RHEA:15197"/>
        <dbReference type="Rhea" id="RHEA-COMP:12418"/>
        <dbReference type="Rhea" id="RHEA-COMP:12419"/>
        <dbReference type="ChEBI" id="CHEBI:15378"/>
        <dbReference type="ChEBI" id="CHEBI:57856"/>
        <dbReference type="ChEBI" id="CHEBI:59789"/>
        <dbReference type="ChEBI" id="CHEBI:90615"/>
        <dbReference type="ChEBI" id="CHEBI:90616"/>
        <dbReference type="EC" id="2.1.1.72"/>
    </reaction>
</comment>
<dbReference type="PANTHER" id="PTHR42933">
    <property type="entry name" value="SLR6095 PROTEIN"/>
    <property type="match status" value="1"/>
</dbReference>
<dbReference type="SUPFAM" id="SSF53335">
    <property type="entry name" value="S-adenosyl-L-methionine-dependent methyltransferases"/>
    <property type="match status" value="1"/>
</dbReference>
<dbReference type="EMBL" id="AFBN01000049">
    <property type="protein sequence ID" value="EGF55874.1"/>
    <property type="molecule type" value="Genomic_DNA"/>
</dbReference>
<comment type="similarity">
    <text evidence="1">Belongs to the N(4)/N(6)-methyltransferase family.</text>
</comment>
<keyword evidence="3 9" id="KW-0489">Methyltransferase</keyword>
<dbReference type="Proteomes" id="UP000003416">
    <property type="component" value="Unassembled WGS sequence"/>
</dbReference>
<dbReference type="GeneID" id="86050071"/>
<dbReference type="InterPro" id="IPR051537">
    <property type="entry name" value="DNA_Adenine_Mtase"/>
</dbReference>
<keyword evidence="5" id="KW-0949">S-adenosyl-L-methionine</keyword>
<evidence type="ECO:0000256" key="3">
    <source>
        <dbReference type="ARBA" id="ARBA00022603"/>
    </source>
</evidence>